<dbReference type="OrthoDB" id="1373243at2"/>
<name>A0A563U5Q9_9SPHI</name>
<dbReference type="RefSeq" id="WP_146269702.1">
    <property type="nucleotide sequence ID" value="NZ_VOEI01000002.1"/>
</dbReference>
<evidence type="ECO:0000313" key="2">
    <source>
        <dbReference type="Proteomes" id="UP000318010"/>
    </source>
</evidence>
<comment type="caution">
    <text evidence="1">The sequence shown here is derived from an EMBL/GenBank/DDBJ whole genome shotgun (WGS) entry which is preliminary data.</text>
</comment>
<dbReference type="EMBL" id="VOEI01000002">
    <property type="protein sequence ID" value="TWR26697.1"/>
    <property type="molecule type" value="Genomic_DNA"/>
</dbReference>
<gene>
    <name evidence="1" type="ORF">FPZ42_06565</name>
</gene>
<reference evidence="1 2" key="1">
    <citation type="submission" date="2019-07" db="EMBL/GenBank/DDBJ databases">
        <authorList>
            <person name="Kim J."/>
        </authorList>
    </citation>
    <scope>NUCLEOTIDE SEQUENCE [LARGE SCALE GENOMIC DNA]</scope>
    <source>
        <strain evidence="1 2">MJ1a</strain>
    </source>
</reference>
<accession>A0A563U5Q9</accession>
<dbReference type="AlphaFoldDB" id="A0A563U5Q9"/>
<protein>
    <submittedName>
        <fullName evidence="1">Uncharacterized protein</fullName>
    </submittedName>
</protein>
<organism evidence="1 2">
    <name type="scientific">Mucilaginibacter achroorhodeus</name>
    <dbReference type="NCBI Taxonomy" id="2599294"/>
    <lineage>
        <taxon>Bacteria</taxon>
        <taxon>Pseudomonadati</taxon>
        <taxon>Bacteroidota</taxon>
        <taxon>Sphingobacteriia</taxon>
        <taxon>Sphingobacteriales</taxon>
        <taxon>Sphingobacteriaceae</taxon>
        <taxon>Mucilaginibacter</taxon>
    </lineage>
</organism>
<dbReference type="Proteomes" id="UP000318010">
    <property type="component" value="Unassembled WGS sequence"/>
</dbReference>
<sequence>MAYEFTGTPIGPYYGANRMLVVKNDEDGNTYQLNIFPDLFNEQLRAAGRPLQFWYLPDSPRMARFENGDYMFHFTKFAGVLTADDNIAVASPGQLEVAGGVLAFTSTLKIPDSVITNTIAELKKNITDNPRYSADRLFKAGSDTQLVDLGVVPIIDNDVFISSLSPENVADPNTERPDNPWLWKMQGEGKGTINPVGNNAYTAMVGQYPAQLLEAGFHGASSPIFVHNTLKHKFYTGSFNASIHGDWSAIYNHFSADVKASYLFVKGEIQAAFNSAVQKGIIKKSITIDNEVLTPEREKLYEAQVDKTFDKFMEVAQKVIFDPQPPKVENAKAADTGAIGVSFALKFEHNETHLQLDFQEEINETYIKDNTISAHLMGFYETLKDDPANEAKYFDTVHLAEGFRKIHVIASARAFWPDENGNGGDPIDQLLLQVGYPDSTGGIVYKNSGLFMDSVGAEKSTTLAPAVWTRKFKDRIIIFDFERQDNLPADQQSVVYIKREIRFLEKPNVEVPDHTLKISEEKTTEHSIEVKAEVLGTLRVGPIELDTTLDDRTKMMITFRRPDRDPVTLRFTADTLANPQFFEAWTADPKDAVKWSYQVTMIIESRVAGIPSVTYTGDEIELAGSVPLIAKTPFPPADLKEQIEKLKKAAENLIDF</sequence>
<keyword evidence="2" id="KW-1185">Reference proteome</keyword>
<proteinExistence type="predicted"/>
<evidence type="ECO:0000313" key="1">
    <source>
        <dbReference type="EMBL" id="TWR26697.1"/>
    </source>
</evidence>